<dbReference type="SMART" id="SM00767">
    <property type="entry name" value="DCD"/>
    <property type="match status" value="1"/>
</dbReference>
<proteinExistence type="predicted"/>
<dbReference type="PROSITE" id="PS51222">
    <property type="entry name" value="DCD"/>
    <property type="match status" value="1"/>
</dbReference>
<keyword evidence="4" id="KW-1185">Reference proteome</keyword>
<accession>A0A2P5C1A4</accession>
<sequence>MRLLEKYERIKQSVKAFPISCLVSLAPSRLSSQPPSDLKLRRLPIYNRTAEMARTKNSRRKKNNLINKVRPPPPPPPPVNDPHQQLTNKSKKRNRKRKAMDIRNSNTSNASSSATTDAANNISEKSDCGGGFIFMCNATTKPECYRYRVFGLPMPQLQAFHHIKPGAKLFLYDFDSKLLYGVYKATSNPELNLQPNAFGGKFPAQVRFKIFKECLPLPERVFKAAILDNYNGSRFNQELSDAQVKSLFSLFRPLTSIAPTSYGPLFSNVTRPCSFRPHIMQERFKQPMSLPYPEYAHISGLHDIPASQLPDTQVKQVVTPPLHTQPNQVVVPLPRGQYEPVASIQPRIEHRLVFQQRALPHNADLYYVEDANKQYLHEIPSSYLQDEYKRYSSELEMVPKDPLVEYASDYMIPQLPKEGENEIVSHADYAAEYHGRHLPPVTSHISLQSHALPQSYAPPLPARRQEELPMYHEPYYPVSTHENLSHLHTDPLQRLPGSSEANVAVPSHFSYVRAAPNYH</sequence>
<evidence type="ECO:0000313" key="3">
    <source>
        <dbReference type="EMBL" id="PON54796.1"/>
    </source>
</evidence>
<feature type="domain" description="DCD" evidence="2">
    <location>
        <begin position="127"/>
        <end position="253"/>
    </location>
</feature>
<dbReference type="EMBL" id="JXTB01000190">
    <property type="protein sequence ID" value="PON54796.1"/>
    <property type="molecule type" value="Genomic_DNA"/>
</dbReference>
<dbReference type="Pfam" id="PF10539">
    <property type="entry name" value="Dev_Cell_Death"/>
    <property type="match status" value="1"/>
</dbReference>
<dbReference type="OrthoDB" id="1920894at2759"/>
<dbReference type="InterPro" id="IPR013989">
    <property type="entry name" value="Dev_and_cell_death_domain"/>
</dbReference>
<dbReference type="AlphaFoldDB" id="A0A2P5C1A4"/>
<dbReference type="PANTHER" id="PTHR46444">
    <property type="entry name" value="DCD (DEVELOPMENT AND CELL DEATH) DOMAIN PROTEIN-RELATED"/>
    <property type="match status" value="1"/>
</dbReference>
<comment type="caution">
    <text evidence="3">The sequence shown here is derived from an EMBL/GenBank/DDBJ whole genome shotgun (WGS) entry which is preliminary data.</text>
</comment>
<reference evidence="4" key="1">
    <citation type="submission" date="2016-06" db="EMBL/GenBank/DDBJ databases">
        <title>Parallel loss of symbiosis genes in relatives of nitrogen-fixing non-legume Parasponia.</title>
        <authorList>
            <person name="Van Velzen R."/>
            <person name="Holmer R."/>
            <person name="Bu F."/>
            <person name="Rutten L."/>
            <person name="Van Zeijl A."/>
            <person name="Liu W."/>
            <person name="Santuari L."/>
            <person name="Cao Q."/>
            <person name="Sharma T."/>
            <person name="Shen D."/>
            <person name="Roswanjaya Y."/>
            <person name="Wardhani T."/>
            <person name="Kalhor M.S."/>
            <person name="Jansen J."/>
            <person name="Van den Hoogen J."/>
            <person name="Gungor B."/>
            <person name="Hartog M."/>
            <person name="Hontelez J."/>
            <person name="Verver J."/>
            <person name="Yang W.-C."/>
            <person name="Schijlen E."/>
            <person name="Repin R."/>
            <person name="Schilthuizen M."/>
            <person name="Schranz E."/>
            <person name="Heidstra R."/>
            <person name="Miyata K."/>
            <person name="Fedorova E."/>
            <person name="Kohlen W."/>
            <person name="Bisseling T."/>
            <person name="Smit S."/>
            <person name="Geurts R."/>
        </authorList>
    </citation>
    <scope>NUCLEOTIDE SEQUENCE [LARGE SCALE GENOMIC DNA]</scope>
    <source>
        <strain evidence="4">cv. WU1-14</strain>
    </source>
</reference>
<feature type="compositionally biased region" description="Pro residues" evidence="1">
    <location>
        <begin position="70"/>
        <end position="80"/>
    </location>
</feature>
<evidence type="ECO:0000256" key="1">
    <source>
        <dbReference type="SAM" id="MobiDB-lite"/>
    </source>
</evidence>
<dbReference type="PANTHER" id="PTHR46444:SF19">
    <property type="entry name" value="OS02G0745600 PROTEIN"/>
    <property type="match status" value="1"/>
</dbReference>
<organism evidence="3 4">
    <name type="scientific">Parasponia andersonii</name>
    <name type="common">Sponia andersonii</name>
    <dbReference type="NCBI Taxonomy" id="3476"/>
    <lineage>
        <taxon>Eukaryota</taxon>
        <taxon>Viridiplantae</taxon>
        <taxon>Streptophyta</taxon>
        <taxon>Embryophyta</taxon>
        <taxon>Tracheophyta</taxon>
        <taxon>Spermatophyta</taxon>
        <taxon>Magnoliopsida</taxon>
        <taxon>eudicotyledons</taxon>
        <taxon>Gunneridae</taxon>
        <taxon>Pentapetalae</taxon>
        <taxon>rosids</taxon>
        <taxon>fabids</taxon>
        <taxon>Rosales</taxon>
        <taxon>Cannabaceae</taxon>
        <taxon>Parasponia</taxon>
    </lineage>
</organism>
<name>A0A2P5C1A4_PARAD</name>
<protein>
    <submittedName>
        <fullName evidence="3">Development/cell death domain containing protein</fullName>
    </submittedName>
</protein>
<evidence type="ECO:0000259" key="2">
    <source>
        <dbReference type="PROSITE" id="PS51222"/>
    </source>
</evidence>
<feature type="compositionally biased region" description="Basic residues" evidence="1">
    <location>
        <begin position="89"/>
        <end position="98"/>
    </location>
</feature>
<feature type="compositionally biased region" description="Low complexity" evidence="1">
    <location>
        <begin position="104"/>
        <end position="118"/>
    </location>
</feature>
<evidence type="ECO:0000313" key="4">
    <source>
        <dbReference type="Proteomes" id="UP000237105"/>
    </source>
</evidence>
<dbReference type="Proteomes" id="UP000237105">
    <property type="component" value="Unassembled WGS sequence"/>
</dbReference>
<gene>
    <name evidence="3" type="ORF">PanWU01x14_193020</name>
</gene>
<feature type="region of interest" description="Disordered" evidence="1">
    <location>
        <begin position="52"/>
        <end position="118"/>
    </location>
</feature>